<proteinExistence type="predicted"/>
<evidence type="ECO:0000313" key="4">
    <source>
        <dbReference type="EMBL" id="SQH99798.1"/>
    </source>
</evidence>
<feature type="chain" id="PRO_5016425544" evidence="1">
    <location>
        <begin position="19"/>
        <end position="537"/>
    </location>
</feature>
<reference evidence="3 6" key="2">
    <citation type="submission" date="2020-12" db="EMBL/GenBank/DDBJ databases">
        <title>FDA dAtabase for Regulatory Grade micrObial Sequences (FDA-ARGOS): Supporting development and validation of Infectious Disease Dx tests.</title>
        <authorList>
            <person name="Sproer C."/>
            <person name="Gronow S."/>
            <person name="Severitt S."/>
            <person name="Schroder I."/>
            <person name="Tallon L."/>
            <person name="Sadzewicz L."/>
            <person name="Zhao X."/>
            <person name="Boylan J."/>
            <person name="Ott S."/>
            <person name="Bowen H."/>
            <person name="Vavikolanu K."/>
            <person name="Mehta A."/>
            <person name="Aluvathingal J."/>
            <person name="Nadendla S."/>
            <person name="Lowell S."/>
            <person name="Myers T."/>
            <person name="Yan Y."/>
            <person name="Sichtig H."/>
        </authorList>
    </citation>
    <scope>NUCLEOTIDE SEQUENCE [LARGE SCALE GENOMIC DNA]</scope>
    <source>
        <strain evidence="3 6">FDAARGOS_894</strain>
    </source>
</reference>
<gene>
    <name evidence="4" type="primary">dciAE</name>
    <name evidence="3" type="ORF">I6G51_08980</name>
    <name evidence="4" type="ORF">NCTC10288_01095</name>
</gene>
<dbReference type="Pfam" id="PF00496">
    <property type="entry name" value="SBP_bac_5"/>
    <property type="match status" value="1"/>
</dbReference>
<dbReference type="RefSeq" id="WP_039676907.1">
    <property type="nucleotide sequence ID" value="NZ_CP065689.1"/>
</dbReference>
<accession>A0A2X4RLE6</accession>
<dbReference type="Proteomes" id="UP000249264">
    <property type="component" value="Chromosome 1"/>
</dbReference>
<keyword evidence="3" id="KW-0238">DNA-binding</keyword>
<dbReference type="PANTHER" id="PTHR30290">
    <property type="entry name" value="PERIPLASMIC BINDING COMPONENT OF ABC TRANSPORTER"/>
    <property type="match status" value="1"/>
</dbReference>
<dbReference type="Gene3D" id="3.90.76.10">
    <property type="entry name" value="Dipeptide-binding Protein, Domain 1"/>
    <property type="match status" value="2"/>
</dbReference>
<dbReference type="GO" id="GO:1904680">
    <property type="term" value="F:peptide transmembrane transporter activity"/>
    <property type="evidence" value="ECO:0007669"/>
    <property type="project" value="TreeGrafter"/>
</dbReference>
<keyword evidence="1" id="KW-0732">Signal</keyword>
<feature type="signal peptide" evidence="1">
    <location>
        <begin position="1"/>
        <end position="18"/>
    </location>
</feature>
<dbReference type="EMBL" id="CP065689">
    <property type="protein sequence ID" value="QPS59041.1"/>
    <property type="molecule type" value="Genomic_DNA"/>
</dbReference>
<evidence type="ECO:0000313" key="5">
    <source>
        <dbReference type="Proteomes" id="UP000249264"/>
    </source>
</evidence>
<reference evidence="4 5" key="1">
    <citation type="submission" date="2018-06" db="EMBL/GenBank/DDBJ databases">
        <authorList>
            <consortium name="Pathogen Informatics"/>
            <person name="Doyle S."/>
        </authorList>
    </citation>
    <scope>NUCLEOTIDE SEQUENCE [LARGE SCALE GENOMIC DNA]</scope>
    <source>
        <strain evidence="4 5">NCTC10288</strain>
    </source>
</reference>
<keyword evidence="6" id="KW-1185">Reference proteome</keyword>
<dbReference type="Gene3D" id="3.40.190.10">
    <property type="entry name" value="Periplasmic binding protein-like II"/>
    <property type="match status" value="1"/>
</dbReference>
<protein>
    <submittedName>
        <fullName evidence="4">Conserved ABC-type dipeptide transport system</fullName>
    </submittedName>
    <submittedName>
        <fullName evidence="3">DNA-binding protein</fullName>
    </submittedName>
</protein>
<dbReference type="AlphaFoldDB" id="A0A2X4RLE6"/>
<evidence type="ECO:0000313" key="3">
    <source>
        <dbReference type="EMBL" id="QPS59041.1"/>
    </source>
</evidence>
<dbReference type="STRING" id="38301.NX84_12040"/>
<dbReference type="InterPro" id="IPR000914">
    <property type="entry name" value="SBP_5_dom"/>
</dbReference>
<dbReference type="GeneID" id="70783007"/>
<organism evidence="4 5">
    <name type="scientific">Corynebacterium minutissimum</name>
    <dbReference type="NCBI Taxonomy" id="38301"/>
    <lineage>
        <taxon>Bacteria</taxon>
        <taxon>Bacillati</taxon>
        <taxon>Actinomycetota</taxon>
        <taxon>Actinomycetes</taxon>
        <taxon>Mycobacteriales</taxon>
        <taxon>Corynebacteriaceae</taxon>
        <taxon>Corynebacterium</taxon>
    </lineage>
</organism>
<name>A0A2X4RLE6_9CORY</name>
<dbReference type="InterPro" id="IPR039424">
    <property type="entry name" value="SBP_5"/>
</dbReference>
<dbReference type="PANTHER" id="PTHR30290:SF65">
    <property type="entry name" value="MONOACYL PHOSPHATIDYLINOSITOL TETRAMANNOSIDE-BINDING PROTEIN LPQW-RELATED"/>
    <property type="match status" value="1"/>
</dbReference>
<dbReference type="KEGG" id="cmin:NCTC10288_01095"/>
<dbReference type="GO" id="GO:0015833">
    <property type="term" value="P:peptide transport"/>
    <property type="evidence" value="ECO:0007669"/>
    <property type="project" value="TreeGrafter"/>
</dbReference>
<feature type="domain" description="Solute-binding protein family 5" evidence="2">
    <location>
        <begin position="99"/>
        <end position="367"/>
    </location>
</feature>
<dbReference type="OrthoDB" id="7888869at2"/>
<dbReference type="SUPFAM" id="SSF53850">
    <property type="entry name" value="Periplasmic binding protein-like II"/>
    <property type="match status" value="1"/>
</dbReference>
<dbReference type="EMBL" id="LS483460">
    <property type="protein sequence ID" value="SQH99798.1"/>
    <property type="molecule type" value="Genomic_DNA"/>
</dbReference>
<dbReference type="PROSITE" id="PS51257">
    <property type="entry name" value="PROKAR_LIPOPROTEIN"/>
    <property type="match status" value="1"/>
</dbReference>
<evidence type="ECO:0000313" key="6">
    <source>
        <dbReference type="Proteomes" id="UP000594905"/>
    </source>
</evidence>
<evidence type="ECO:0000259" key="2">
    <source>
        <dbReference type="Pfam" id="PF00496"/>
    </source>
</evidence>
<evidence type="ECO:0000256" key="1">
    <source>
        <dbReference type="SAM" id="SignalP"/>
    </source>
</evidence>
<dbReference type="GO" id="GO:0003677">
    <property type="term" value="F:DNA binding"/>
    <property type="evidence" value="ECO:0007669"/>
    <property type="project" value="UniProtKB-KW"/>
</dbReference>
<dbReference type="Proteomes" id="UP000594905">
    <property type="component" value="Chromosome"/>
</dbReference>
<dbReference type="Gene3D" id="3.10.105.10">
    <property type="entry name" value="Dipeptide-binding Protein, Domain 3"/>
    <property type="match status" value="1"/>
</dbReference>
<sequence>MRRSLGAALLAVAVTASACGEGRDVALDDVPPPPSFGLLTDARLASTNAATPWGEAMGAPQLASRIYPAMYVPGPAGQMVPNSDLIHAEFYSADAEHPGAHVDFKITDQAHFSDGVPVTCDDYLLSYTAGLLSQTFGSHLPLVGDIAALECAPESKEFTVWFNPDSGSRWRYLFGPGTVLPAHAIAQRSQMSVEELNAALHAQDPSMLEQVAQTWRDGFSTEPGHFDRELQVSFGPYVIDRVEDSGAIVLKANDSYYGDKPELDEVVVWPDTADATALLESEELRVAESHLKEPSWLDRNAEGNPFDVTPVAGSLTDTFTFSDAGLFSQPWARQAFAACVDTERLADAASLQSGVEVPAVHVRSVPHDDPVAAQMASISRVPIEPAVASGLAGTTIGVGYLAPNPRYEAMLEELRAVCEPSGITIEDRSGDRVTRADLAADPTTGLPGIDVYLGPVDPLREYPAPTSSVKNSRALRELEQQLWEELPSIPVSAQPRSFIVDRAVTGVVPYTGPAGIGWNLDRWSDIRNQETEAKEES</sequence>